<sequence>MNEAGRNPKKGLNTIMRSIKYENVNGKKGLGSRDEHVWVGRCPRVSQPGLGRHPSTACSSNNRKVSMNFGCWNVRTLLNSESNKRYPVRRSALIGKETQRYAMDIVALSETRFLWQGNFAEKSRGYTFYWSGKEEKENCKKESDALKTSLVDDLEELPYSANDRMILLRLPLKKGRYVPTMNVSDNEKLSFYDVLSENIRKISHEDKIIILGDFNARVGKDHKTWGVIEKQSGKL</sequence>
<dbReference type="InterPro" id="IPR005135">
    <property type="entry name" value="Endo/exonuclease/phosphatase"/>
</dbReference>
<dbReference type="Gene3D" id="3.60.10.10">
    <property type="entry name" value="Endonuclease/exonuclease/phosphatase"/>
    <property type="match status" value="1"/>
</dbReference>
<keyword evidence="2" id="KW-1185">Reference proteome</keyword>
<dbReference type="SUPFAM" id="SSF56219">
    <property type="entry name" value="DNase I-like"/>
    <property type="match status" value="1"/>
</dbReference>
<dbReference type="AlphaFoldDB" id="A0A6P7SQ49"/>
<gene>
    <name evidence="3" type="primary">LOC115215473</name>
</gene>
<dbReference type="InterPro" id="IPR036691">
    <property type="entry name" value="Endo/exonu/phosph_ase_sf"/>
</dbReference>
<name>A0A6P7SQ49_9MOLL</name>
<reference evidence="3" key="1">
    <citation type="submission" date="2025-08" db="UniProtKB">
        <authorList>
            <consortium name="RefSeq"/>
        </authorList>
    </citation>
    <scope>IDENTIFICATION</scope>
</reference>
<proteinExistence type="predicted"/>
<dbReference type="RefSeq" id="XP_029640497.1">
    <property type="nucleotide sequence ID" value="XM_029784637.1"/>
</dbReference>
<accession>A0A6P7SQ49</accession>
<dbReference type="Pfam" id="PF03372">
    <property type="entry name" value="Exo_endo_phos"/>
    <property type="match status" value="1"/>
</dbReference>
<evidence type="ECO:0000313" key="3">
    <source>
        <dbReference type="RefSeq" id="XP_029640497.1"/>
    </source>
</evidence>
<dbReference type="KEGG" id="osn:115215473"/>
<protein>
    <submittedName>
        <fullName evidence="3">Uncharacterized protein LOC115215473</fullName>
    </submittedName>
</protein>
<evidence type="ECO:0000313" key="2">
    <source>
        <dbReference type="Proteomes" id="UP000515154"/>
    </source>
</evidence>
<dbReference type="Proteomes" id="UP000515154">
    <property type="component" value="Linkage group LG9"/>
</dbReference>
<feature type="domain" description="Endonuclease/exonuclease/phosphatase" evidence="1">
    <location>
        <begin position="72"/>
        <end position="216"/>
    </location>
</feature>
<evidence type="ECO:0000259" key="1">
    <source>
        <dbReference type="Pfam" id="PF03372"/>
    </source>
</evidence>
<organism evidence="2 3">
    <name type="scientific">Octopus sinensis</name>
    <name type="common">East Asian common octopus</name>
    <dbReference type="NCBI Taxonomy" id="2607531"/>
    <lineage>
        <taxon>Eukaryota</taxon>
        <taxon>Metazoa</taxon>
        <taxon>Spiralia</taxon>
        <taxon>Lophotrochozoa</taxon>
        <taxon>Mollusca</taxon>
        <taxon>Cephalopoda</taxon>
        <taxon>Coleoidea</taxon>
        <taxon>Octopodiformes</taxon>
        <taxon>Octopoda</taxon>
        <taxon>Incirrata</taxon>
        <taxon>Octopodidae</taxon>
        <taxon>Octopus</taxon>
    </lineage>
</organism>
<dbReference type="GO" id="GO:0003824">
    <property type="term" value="F:catalytic activity"/>
    <property type="evidence" value="ECO:0007669"/>
    <property type="project" value="InterPro"/>
</dbReference>